<keyword evidence="2" id="KW-1185">Reference proteome</keyword>
<organism evidence="1 2">
    <name type="scientific">Trichomalopsis sarcophagae</name>
    <dbReference type="NCBI Taxonomy" id="543379"/>
    <lineage>
        <taxon>Eukaryota</taxon>
        <taxon>Metazoa</taxon>
        <taxon>Ecdysozoa</taxon>
        <taxon>Arthropoda</taxon>
        <taxon>Hexapoda</taxon>
        <taxon>Insecta</taxon>
        <taxon>Pterygota</taxon>
        <taxon>Neoptera</taxon>
        <taxon>Endopterygota</taxon>
        <taxon>Hymenoptera</taxon>
        <taxon>Apocrita</taxon>
        <taxon>Proctotrupomorpha</taxon>
        <taxon>Chalcidoidea</taxon>
        <taxon>Pteromalidae</taxon>
        <taxon>Pteromalinae</taxon>
        <taxon>Trichomalopsis</taxon>
    </lineage>
</organism>
<name>A0A232EX88_9HYME</name>
<dbReference type="EMBL" id="NNAY01001762">
    <property type="protein sequence ID" value="OXU22992.1"/>
    <property type="molecule type" value="Genomic_DNA"/>
</dbReference>
<reference evidence="1 2" key="1">
    <citation type="journal article" date="2017" name="Curr. Biol.">
        <title>The Evolution of Venom by Co-option of Single-Copy Genes.</title>
        <authorList>
            <person name="Martinson E.O."/>
            <person name="Mrinalini"/>
            <person name="Kelkar Y.D."/>
            <person name="Chang C.H."/>
            <person name="Werren J.H."/>
        </authorList>
    </citation>
    <scope>NUCLEOTIDE SEQUENCE [LARGE SCALE GENOMIC DNA]</scope>
    <source>
        <strain evidence="1 2">Alberta</strain>
        <tissue evidence="1">Whole body</tissue>
    </source>
</reference>
<dbReference type="AlphaFoldDB" id="A0A232EX88"/>
<dbReference type="OrthoDB" id="7694315at2759"/>
<accession>A0A232EX88</accession>
<protein>
    <submittedName>
        <fullName evidence="1">Uncharacterized protein</fullName>
    </submittedName>
</protein>
<evidence type="ECO:0000313" key="1">
    <source>
        <dbReference type="EMBL" id="OXU22992.1"/>
    </source>
</evidence>
<evidence type="ECO:0000313" key="2">
    <source>
        <dbReference type="Proteomes" id="UP000215335"/>
    </source>
</evidence>
<sequence>MQVMAKRKSGGGVQVIKKTIADRVRWIDMDNAFKNCMKTVVIANLTHIDVLKFLQDASILFSRGT</sequence>
<gene>
    <name evidence="1" type="ORF">TSAR_006888</name>
</gene>
<proteinExistence type="predicted"/>
<comment type="caution">
    <text evidence="1">The sequence shown here is derived from an EMBL/GenBank/DDBJ whole genome shotgun (WGS) entry which is preliminary data.</text>
</comment>
<dbReference type="Proteomes" id="UP000215335">
    <property type="component" value="Unassembled WGS sequence"/>
</dbReference>